<evidence type="ECO:0000313" key="3">
    <source>
        <dbReference type="Proteomes" id="UP001469553"/>
    </source>
</evidence>
<gene>
    <name evidence="2" type="ORF">AMECASPLE_010199</name>
</gene>
<dbReference type="EMBL" id="JAHRIP010028801">
    <property type="protein sequence ID" value="MEQ2291123.1"/>
    <property type="molecule type" value="Genomic_DNA"/>
</dbReference>
<keyword evidence="3" id="KW-1185">Reference proteome</keyword>
<feature type="compositionally biased region" description="Polar residues" evidence="1">
    <location>
        <begin position="1"/>
        <end position="10"/>
    </location>
</feature>
<sequence length="125" mass="14432">MAKPKNSNLVQLEDMETEKTKEKRTVKEMHSYACPIGNNGECNSTPNKLAKQKAKKARNEPTTQHDETMLSELQNKIITAVIEKMNERVDKTDKAVHYNTAQIDDLKKPLEFCHREITDLKKTKY</sequence>
<evidence type="ECO:0000313" key="2">
    <source>
        <dbReference type="EMBL" id="MEQ2291123.1"/>
    </source>
</evidence>
<comment type="caution">
    <text evidence="2">The sequence shown here is derived from an EMBL/GenBank/DDBJ whole genome shotgun (WGS) entry which is preliminary data.</text>
</comment>
<accession>A0ABV0YC90</accession>
<evidence type="ECO:0000256" key="1">
    <source>
        <dbReference type="SAM" id="MobiDB-lite"/>
    </source>
</evidence>
<feature type="region of interest" description="Disordered" evidence="1">
    <location>
        <begin position="1"/>
        <end position="25"/>
    </location>
</feature>
<dbReference type="Proteomes" id="UP001469553">
    <property type="component" value="Unassembled WGS sequence"/>
</dbReference>
<name>A0ABV0YC90_9TELE</name>
<organism evidence="2 3">
    <name type="scientific">Ameca splendens</name>
    <dbReference type="NCBI Taxonomy" id="208324"/>
    <lineage>
        <taxon>Eukaryota</taxon>
        <taxon>Metazoa</taxon>
        <taxon>Chordata</taxon>
        <taxon>Craniata</taxon>
        <taxon>Vertebrata</taxon>
        <taxon>Euteleostomi</taxon>
        <taxon>Actinopterygii</taxon>
        <taxon>Neopterygii</taxon>
        <taxon>Teleostei</taxon>
        <taxon>Neoteleostei</taxon>
        <taxon>Acanthomorphata</taxon>
        <taxon>Ovalentaria</taxon>
        <taxon>Atherinomorphae</taxon>
        <taxon>Cyprinodontiformes</taxon>
        <taxon>Goodeidae</taxon>
        <taxon>Ameca</taxon>
    </lineage>
</organism>
<reference evidence="2 3" key="1">
    <citation type="submission" date="2021-06" db="EMBL/GenBank/DDBJ databases">
        <authorList>
            <person name="Palmer J.M."/>
        </authorList>
    </citation>
    <scope>NUCLEOTIDE SEQUENCE [LARGE SCALE GENOMIC DNA]</scope>
    <source>
        <strain evidence="2 3">AS_MEX2019</strain>
        <tissue evidence="2">Muscle</tissue>
    </source>
</reference>
<protein>
    <submittedName>
        <fullName evidence="2">Uncharacterized protein</fullName>
    </submittedName>
</protein>
<proteinExistence type="predicted"/>